<dbReference type="AlphaFoldDB" id="H1VTH3"/>
<dbReference type="HOGENOM" id="CLU_2687705_0_0_1"/>
<proteinExistence type="predicted"/>
<name>H1VTH3_COLHI</name>
<evidence type="ECO:0000313" key="1">
    <source>
        <dbReference type="EMBL" id="CCF43531.1"/>
    </source>
</evidence>
<dbReference type="EMBL" id="CACQ02006176">
    <property type="protein sequence ID" value="CCF43531.1"/>
    <property type="molecule type" value="Genomic_DNA"/>
</dbReference>
<dbReference type="Proteomes" id="UP000007174">
    <property type="component" value="Unassembled WGS sequence"/>
</dbReference>
<gene>
    <name evidence="1" type="ORF">CH063_13206</name>
</gene>
<protein>
    <submittedName>
        <fullName evidence="1">Uncharacterized protein</fullName>
    </submittedName>
</protein>
<organism evidence="1 2">
    <name type="scientific">Colletotrichum higginsianum (strain IMI 349063)</name>
    <name type="common">Crucifer anthracnose fungus</name>
    <dbReference type="NCBI Taxonomy" id="759273"/>
    <lineage>
        <taxon>Eukaryota</taxon>
        <taxon>Fungi</taxon>
        <taxon>Dikarya</taxon>
        <taxon>Ascomycota</taxon>
        <taxon>Pezizomycotina</taxon>
        <taxon>Sordariomycetes</taxon>
        <taxon>Hypocreomycetidae</taxon>
        <taxon>Glomerellales</taxon>
        <taxon>Glomerellaceae</taxon>
        <taxon>Colletotrichum</taxon>
        <taxon>Colletotrichum destructivum species complex</taxon>
    </lineage>
</organism>
<evidence type="ECO:0000313" key="2">
    <source>
        <dbReference type="Proteomes" id="UP000007174"/>
    </source>
</evidence>
<sequence>MDLPIQNRIWMTSDLDFFEYGERKAVVLRKLEGEECTKDVLCTKEDWEKWFDSTSNTSPEAEPLKSGLNVVWVT</sequence>
<reference evidence="2" key="1">
    <citation type="journal article" date="2012" name="Nat. Genet.">
        <title>Lifestyle transitions in plant pathogenic Colletotrichum fungi deciphered by genome and transcriptome analyses.</title>
        <authorList>
            <person name="O'Connell R.J."/>
            <person name="Thon M.R."/>
            <person name="Hacquard S."/>
            <person name="Amyotte S.G."/>
            <person name="Kleemann J."/>
            <person name="Torres M.F."/>
            <person name="Damm U."/>
            <person name="Buiate E.A."/>
            <person name="Epstein L."/>
            <person name="Alkan N."/>
            <person name="Altmueller J."/>
            <person name="Alvarado-Balderrama L."/>
            <person name="Bauser C.A."/>
            <person name="Becker C."/>
            <person name="Birren B.W."/>
            <person name="Chen Z."/>
            <person name="Choi J."/>
            <person name="Crouch J.A."/>
            <person name="Duvick J.P."/>
            <person name="Farman M.A."/>
            <person name="Gan P."/>
            <person name="Heiman D."/>
            <person name="Henrissat B."/>
            <person name="Howard R.J."/>
            <person name="Kabbage M."/>
            <person name="Koch C."/>
            <person name="Kracher B."/>
            <person name="Kubo Y."/>
            <person name="Law A.D."/>
            <person name="Lebrun M.-H."/>
            <person name="Lee Y.-H."/>
            <person name="Miyara I."/>
            <person name="Moore N."/>
            <person name="Neumann U."/>
            <person name="Nordstroem K."/>
            <person name="Panaccione D.G."/>
            <person name="Panstruga R."/>
            <person name="Place M."/>
            <person name="Proctor R.H."/>
            <person name="Prusky D."/>
            <person name="Rech G."/>
            <person name="Reinhardt R."/>
            <person name="Rollins J.A."/>
            <person name="Rounsley S."/>
            <person name="Schardl C.L."/>
            <person name="Schwartz D.C."/>
            <person name="Shenoy N."/>
            <person name="Shirasu K."/>
            <person name="Sikhakolli U.R."/>
            <person name="Stueber K."/>
            <person name="Sukno S.A."/>
            <person name="Sweigard J.A."/>
            <person name="Takano Y."/>
            <person name="Takahara H."/>
            <person name="Trail F."/>
            <person name="van der Does H.C."/>
            <person name="Voll L.M."/>
            <person name="Will I."/>
            <person name="Young S."/>
            <person name="Zeng Q."/>
            <person name="Zhang J."/>
            <person name="Zhou S."/>
            <person name="Dickman M.B."/>
            <person name="Schulze-Lefert P."/>
            <person name="Ver Loren van Themaat E."/>
            <person name="Ma L.-J."/>
            <person name="Vaillancourt L.J."/>
        </authorList>
    </citation>
    <scope>NUCLEOTIDE SEQUENCE [LARGE SCALE GENOMIC DNA]</scope>
    <source>
        <strain evidence="2">IMI 349063</strain>
    </source>
</reference>
<accession>H1VTH3</accession>
<dbReference type="STRING" id="759273.H1VTH3"/>